<evidence type="ECO:0000313" key="1">
    <source>
        <dbReference type="EMBL" id="KAL0841683.1"/>
    </source>
</evidence>
<name>A0ABD0TF22_LOXSC</name>
<dbReference type="AlphaFoldDB" id="A0ABD0TF22"/>
<dbReference type="EMBL" id="JBEDNZ010000005">
    <property type="protein sequence ID" value="KAL0841683.1"/>
    <property type="molecule type" value="Genomic_DNA"/>
</dbReference>
<evidence type="ECO:0000313" key="2">
    <source>
        <dbReference type="Proteomes" id="UP001549921"/>
    </source>
</evidence>
<dbReference type="PANTHER" id="PTHR33395:SF22">
    <property type="entry name" value="REVERSE TRANSCRIPTASE DOMAIN-CONTAINING PROTEIN"/>
    <property type="match status" value="1"/>
</dbReference>
<protein>
    <recommendedName>
        <fullName evidence="3">Endonuclease/exonuclease/phosphatase domain-containing protein</fullName>
    </recommendedName>
</protein>
<proteinExistence type="predicted"/>
<dbReference type="SUPFAM" id="SSF56219">
    <property type="entry name" value="DNase I-like"/>
    <property type="match status" value="1"/>
</dbReference>
<accession>A0ABD0TF22</accession>
<gene>
    <name evidence="1" type="ORF">ABMA28_013957</name>
</gene>
<dbReference type="Gene3D" id="3.60.10.10">
    <property type="entry name" value="Endonuclease/exonuclease/phosphatase"/>
    <property type="match status" value="1"/>
</dbReference>
<reference evidence="1 2" key="1">
    <citation type="submission" date="2024-06" db="EMBL/GenBank/DDBJ databases">
        <title>A chromosome-level genome assembly of beet webworm, Loxostege sticticalis.</title>
        <authorList>
            <person name="Zhang Y."/>
        </authorList>
    </citation>
    <scope>NUCLEOTIDE SEQUENCE [LARGE SCALE GENOMIC DNA]</scope>
    <source>
        <strain evidence="1">AQ028</strain>
        <tissue evidence="1">Male pupae</tissue>
    </source>
</reference>
<organism evidence="1 2">
    <name type="scientific">Loxostege sticticalis</name>
    <name type="common">Beet webworm moth</name>
    <dbReference type="NCBI Taxonomy" id="481309"/>
    <lineage>
        <taxon>Eukaryota</taxon>
        <taxon>Metazoa</taxon>
        <taxon>Ecdysozoa</taxon>
        <taxon>Arthropoda</taxon>
        <taxon>Hexapoda</taxon>
        <taxon>Insecta</taxon>
        <taxon>Pterygota</taxon>
        <taxon>Neoptera</taxon>
        <taxon>Endopterygota</taxon>
        <taxon>Lepidoptera</taxon>
        <taxon>Glossata</taxon>
        <taxon>Ditrysia</taxon>
        <taxon>Pyraloidea</taxon>
        <taxon>Crambidae</taxon>
        <taxon>Pyraustinae</taxon>
        <taxon>Loxostege</taxon>
    </lineage>
</organism>
<dbReference type="Proteomes" id="UP001549921">
    <property type="component" value="Unassembled WGS sequence"/>
</dbReference>
<comment type="caution">
    <text evidence="1">The sequence shown here is derived from an EMBL/GenBank/DDBJ whole genome shotgun (WGS) entry which is preliminary data.</text>
</comment>
<dbReference type="PANTHER" id="PTHR33395">
    <property type="entry name" value="TRANSCRIPTASE, PUTATIVE-RELATED-RELATED"/>
    <property type="match status" value="1"/>
</dbReference>
<sequence length="439" mass="51105">MDSLKNVSVYYQNVRGLRTKTNFFFRNVTLAEYDIVCLTETWLLPGIYDSELFDSRYNVYRCDRDYTSRGDQFGGGVLIAVRKDLSIYSFEVMSMPGAAAEVVQVLIKIKHSSRTELLRILCGYFPHCNLQFDSLCSFFENVSDIILNNPSDHCLVLGDFNIPSAPWYRDGLEVLLNMSAKDCDNLTEALHSFLTLTNLKQFNDIFNINNRILDLVISDKDCLVSRCTEPLVNEDAHHPALVVSVQSLSMRLLRSVPRTVLLFGRGDYDQINSAIMSIDWQFLHGCGDIDMAVGRFYETINDVISKHIPTKTFKCDERHPPWFSSALIKIIKEKLRYHKKWKIYHRQSDYDTFSLLRERQKRVQRECYDKFILNAEHKIKIDSKYFWKFVKSKKGHSGLPDTMFYNETISTDGKDIYLLKLTFVSLFTVLQLQWPRVTR</sequence>
<dbReference type="InterPro" id="IPR036691">
    <property type="entry name" value="Endo/exonu/phosph_ase_sf"/>
</dbReference>
<evidence type="ECO:0008006" key="3">
    <source>
        <dbReference type="Google" id="ProtNLM"/>
    </source>
</evidence>